<evidence type="ECO:0000256" key="6">
    <source>
        <dbReference type="PROSITE-ProRule" id="PRU01363"/>
    </source>
</evidence>
<dbReference type="Proteomes" id="UP000482800">
    <property type="component" value="Unassembled WGS sequence"/>
</dbReference>
<dbReference type="SUPFAM" id="SSF55048">
    <property type="entry name" value="Probable ACP-binding domain of malonyl-CoA ACP transacylase"/>
    <property type="match status" value="1"/>
</dbReference>
<dbReference type="GO" id="GO:0004312">
    <property type="term" value="F:fatty acid synthase activity"/>
    <property type="evidence" value="ECO:0007669"/>
    <property type="project" value="TreeGrafter"/>
</dbReference>
<protein>
    <submittedName>
        <fullName evidence="10">Uncharacterized protein</fullName>
    </submittedName>
</protein>
<dbReference type="SUPFAM" id="SSF51735">
    <property type="entry name" value="NAD(P)-binding Rossmann-fold domains"/>
    <property type="match status" value="2"/>
</dbReference>
<dbReference type="Gene3D" id="3.10.129.110">
    <property type="entry name" value="Polyketide synthase dehydratase"/>
    <property type="match status" value="1"/>
</dbReference>
<dbReference type="InterPro" id="IPR006162">
    <property type="entry name" value="Ppantetheine_attach_site"/>
</dbReference>
<dbReference type="SMART" id="SM00823">
    <property type="entry name" value="PKS_PP"/>
    <property type="match status" value="1"/>
</dbReference>
<dbReference type="InterPro" id="IPR049900">
    <property type="entry name" value="PKS_mFAS_DH"/>
</dbReference>
<dbReference type="FunFam" id="3.40.47.10:FF:000019">
    <property type="entry name" value="Polyketide synthase type I"/>
    <property type="match status" value="1"/>
</dbReference>
<feature type="region of interest" description="C-terminal hotdog fold" evidence="6">
    <location>
        <begin position="1000"/>
        <end position="1136"/>
    </location>
</feature>
<dbReference type="SMART" id="SM01294">
    <property type="entry name" value="PKS_PP_betabranch"/>
    <property type="match status" value="1"/>
</dbReference>
<feature type="domain" description="Ketosynthase family 3 (KS3)" evidence="8">
    <location>
        <begin position="31"/>
        <end position="453"/>
    </location>
</feature>
<dbReference type="InterPro" id="IPR014030">
    <property type="entry name" value="Ketoacyl_synth_N"/>
</dbReference>
<keyword evidence="1" id="KW-0596">Phosphopantetheine</keyword>
<evidence type="ECO:0000256" key="1">
    <source>
        <dbReference type="ARBA" id="ARBA00022450"/>
    </source>
</evidence>
<dbReference type="PROSITE" id="PS00606">
    <property type="entry name" value="KS3_1"/>
    <property type="match status" value="1"/>
</dbReference>
<dbReference type="InterPro" id="IPR055123">
    <property type="entry name" value="SpnB-like_Rossmann"/>
</dbReference>
<dbReference type="Gene3D" id="3.40.366.10">
    <property type="entry name" value="Malonyl-Coenzyme A Acyl Carrier Protein, domain 2"/>
    <property type="match status" value="1"/>
</dbReference>
<dbReference type="InterPro" id="IPR009081">
    <property type="entry name" value="PP-bd_ACP"/>
</dbReference>
<dbReference type="PANTHER" id="PTHR43775:SF51">
    <property type="entry name" value="INACTIVE PHENOLPHTHIOCEROL SYNTHESIS POLYKETIDE SYNTHASE TYPE I PKS1-RELATED"/>
    <property type="match status" value="1"/>
</dbReference>
<evidence type="ECO:0000259" key="8">
    <source>
        <dbReference type="PROSITE" id="PS52004"/>
    </source>
</evidence>
<dbReference type="InterPro" id="IPR057326">
    <property type="entry name" value="KR_dom"/>
</dbReference>
<dbReference type="PROSITE" id="PS52004">
    <property type="entry name" value="KS3_2"/>
    <property type="match status" value="1"/>
</dbReference>
<dbReference type="Pfam" id="PF00698">
    <property type="entry name" value="Acyl_transf_1"/>
    <property type="match status" value="1"/>
</dbReference>
<dbReference type="EMBL" id="BLPF01000004">
    <property type="protein sequence ID" value="GFJ85386.1"/>
    <property type="molecule type" value="Genomic_DNA"/>
</dbReference>
<evidence type="ECO:0000313" key="11">
    <source>
        <dbReference type="Proteomes" id="UP000482800"/>
    </source>
</evidence>
<dbReference type="Pfam" id="PF00550">
    <property type="entry name" value="PP-binding"/>
    <property type="match status" value="1"/>
</dbReference>
<dbReference type="PROSITE" id="PS00012">
    <property type="entry name" value="PHOSPHOPANTETHEINE"/>
    <property type="match status" value="1"/>
</dbReference>
<name>A0A6V8KU46_9ACTN</name>
<dbReference type="FunFam" id="1.10.1200.10:FF:000007">
    <property type="entry name" value="Probable polyketide synthase pks17"/>
    <property type="match status" value="1"/>
</dbReference>
<dbReference type="SUPFAM" id="SSF47336">
    <property type="entry name" value="ACP-like"/>
    <property type="match status" value="1"/>
</dbReference>
<keyword evidence="5" id="KW-0012">Acyltransferase</keyword>
<keyword evidence="2" id="KW-0597">Phosphoprotein</keyword>
<dbReference type="Gene3D" id="3.40.50.720">
    <property type="entry name" value="NAD(P)-binding Rossmann-like Domain"/>
    <property type="match status" value="1"/>
</dbReference>
<dbReference type="InterPro" id="IPR001227">
    <property type="entry name" value="Ac_transferase_dom_sf"/>
</dbReference>
<proteinExistence type="predicted"/>
<dbReference type="GO" id="GO:0006633">
    <property type="term" value="P:fatty acid biosynthetic process"/>
    <property type="evidence" value="ECO:0007669"/>
    <property type="project" value="InterPro"/>
</dbReference>
<dbReference type="Pfam" id="PF02801">
    <property type="entry name" value="Ketoacyl-synt_C"/>
    <property type="match status" value="1"/>
</dbReference>
<evidence type="ECO:0000256" key="4">
    <source>
        <dbReference type="ARBA" id="ARBA00023268"/>
    </source>
</evidence>
<dbReference type="InterPro" id="IPR042104">
    <property type="entry name" value="PKS_dehydratase_sf"/>
</dbReference>
<dbReference type="InterPro" id="IPR016039">
    <property type="entry name" value="Thiolase-like"/>
</dbReference>
<evidence type="ECO:0000256" key="5">
    <source>
        <dbReference type="ARBA" id="ARBA00023315"/>
    </source>
</evidence>
<dbReference type="Pfam" id="PF08659">
    <property type="entry name" value="KR"/>
    <property type="match status" value="1"/>
</dbReference>
<organism evidence="10 11">
    <name type="scientific">Phytohabitans houttuyneae</name>
    <dbReference type="NCBI Taxonomy" id="1076126"/>
    <lineage>
        <taxon>Bacteria</taxon>
        <taxon>Bacillati</taxon>
        <taxon>Actinomycetota</taxon>
        <taxon>Actinomycetes</taxon>
        <taxon>Micromonosporales</taxon>
        <taxon>Micromonosporaceae</taxon>
    </lineage>
</organism>
<evidence type="ECO:0000256" key="3">
    <source>
        <dbReference type="ARBA" id="ARBA00022679"/>
    </source>
</evidence>
<dbReference type="InterPro" id="IPR020841">
    <property type="entry name" value="PKS_Beta-ketoAc_synthase_dom"/>
</dbReference>
<dbReference type="Pfam" id="PF16197">
    <property type="entry name" value="KAsynt_C_assoc"/>
    <property type="match status" value="1"/>
</dbReference>
<feature type="active site" description="Proton donor; for dehydratase activity" evidence="6">
    <location>
        <position position="1058"/>
    </location>
</feature>
<gene>
    <name evidence="10" type="ORF">Phou_095660</name>
</gene>
<dbReference type="InterPro" id="IPR032821">
    <property type="entry name" value="PKS_assoc"/>
</dbReference>
<dbReference type="InterPro" id="IPR016036">
    <property type="entry name" value="Malonyl_transacylase_ACP-bd"/>
</dbReference>
<dbReference type="Pfam" id="PF14765">
    <property type="entry name" value="PS-DH"/>
    <property type="match status" value="1"/>
</dbReference>
<dbReference type="CDD" id="cd08956">
    <property type="entry name" value="KR_3_FAS_SDR_x"/>
    <property type="match status" value="1"/>
</dbReference>
<dbReference type="InterPro" id="IPR018201">
    <property type="entry name" value="Ketoacyl_synth_AS"/>
</dbReference>
<dbReference type="InterPro" id="IPR049552">
    <property type="entry name" value="PKS_DH_N"/>
</dbReference>
<dbReference type="InterPro" id="IPR036291">
    <property type="entry name" value="NAD(P)-bd_dom_sf"/>
</dbReference>
<reference evidence="10 11" key="2">
    <citation type="submission" date="2020-03" db="EMBL/GenBank/DDBJ databases">
        <authorList>
            <person name="Ichikawa N."/>
            <person name="Kimura A."/>
            <person name="Kitahashi Y."/>
            <person name="Uohara A."/>
        </authorList>
    </citation>
    <scope>NUCLEOTIDE SEQUENCE [LARGE SCALE GENOMIC DNA]</scope>
    <source>
        <strain evidence="10 11">NBRC 108639</strain>
    </source>
</reference>
<evidence type="ECO:0000313" key="10">
    <source>
        <dbReference type="EMBL" id="GFJ85386.1"/>
    </source>
</evidence>
<dbReference type="Pfam" id="PF00109">
    <property type="entry name" value="ketoacyl-synt"/>
    <property type="match status" value="1"/>
</dbReference>
<dbReference type="SMART" id="SM00825">
    <property type="entry name" value="PKS_KS"/>
    <property type="match status" value="1"/>
</dbReference>
<comment type="caution">
    <text evidence="10">The sequence shown here is derived from an EMBL/GenBank/DDBJ whole genome shotgun (WGS) entry which is preliminary data.</text>
</comment>
<dbReference type="PROSITE" id="PS50075">
    <property type="entry name" value="CARRIER"/>
    <property type="match status" value="1"/>
</dbReference>
<keyword evidence="11" id="KW-1185">Reference proteome</keyword>
<feature type="domain" description="Carrier" evidence="7">
    <location>
        <begin position="1569"/>
        <end position="1644"/>
    </location>
</feature>
<dbReference type="Gene3D" id="3.30.70.3290">
    <property type="match status" value="1"/>
</dbReference>
<dbReference type="Gene3D" id="3.40.47.10">
    <property type="match status" value="1"/>
</dbReference>
<dbReference type="PROSITE" id="PS52019">
    <property type="entry name" value="PKS_MFAS_DH"/>
    <property type="match status" value="1"/>
</dbReference>
<dbReference type="CDD" id="cd00833">
    <property type="entry name" value="PKS"/>
    <property type="match status" value="1"/>
</dbReference>
<evidence type="ECO:0000256" key="2">
    <source>
        <dbReference type="ARBA" id="ARBA00022553"/>
    </source>
</evidence>
<feature type="active site" description="Proton acceptor; for dehydratase activity" evidence="6">
    <location>
        <position position="899"/>
    </location>
</feature>
<evidence type="ECO:0000259" key="7">
    <source>
        <dbReference type="PROSITE" id="PS50075"/>
    </source>
</evidence>
<keyword evidence="3" id="KW-0808">Transferase</keyword>
<dbReference type="InterPro" id="IPR014043">
    <property type="entry name" value="Acyl_transferase_dom"/>
</dbReference>
<dbReference type="Pfam" id="PF21089">
    <property type="entry name" value="PKS_DH_N"/>
    <property type="match status" value="1"/>
</dbReference>
<dbReference type="InterPro" id="IPR020807">
    <property type="entry name" value="PKS_DH"/>
</dbReference>
<sequence>MTALAGYLHDELFDVDSVAATPAAALPSVAVDPIVIVGMACRYPGGVASPDDLWRLVRDGVDAISEFPTDRGWDLEGLYDPDPEHLGTSYTRQGGFLTEPGAFDPAFFGMSPREALATDSQQRLLLEVTWEAVERAGIDPVTLRGSQTGVYAGVMYNDYGALLDGGEHEGLQGQGSSGSVASGRVSYTFGFEGPAVSVDTACSSSLVALHLAAQALRAGECTLAVAGGVTVMSTPTAFVEFSRQRGLAPDGRSKAYADAADGVAWSEGVGMLVLERLSDAERNGHPILAVVRGSAVNQDGASNGLTAPNGPSQQRVIRQALASGGLSPADVDVVEGHGTGTTLGDPIEAQALLATYGRDRQRPLLLGSVKSNLGHTQAAAGVAGVIKMVMAMRHGTVPRTLHVDAPSSHVDWSAGAVELLTEQAVWPEVDRPRRAGVSSFGISGTNAHVILEQPAPAASVVVPDPVVVPWPVSAKSEVALDVQVERLHTLDGSRAAVGRALVGRSVFEHRAVLLASGDGVSEVARGHAQPGRLAVLFSGQGSQRLGMGRDLYARYPVFATALDEVLARLDPGLREVMWGDDPEALNQTGNTQPALFAVEVALYRLVESFGVTPDQVAGHSIGEVTAAHIAGVLTLADACHLVTARAQLMQQLPTGGAMIAIHATEADITPLLTARVSIAAVNGPTAIVIAGHEDEVEAVAAQFTRTTRLRVSHAFHSPLMDPMLDTFQTAITDLTFHQPRIPIAASGDVTDPNYWVRHVRDTVRFADNVATLDGATLLEIGPDGVLAAMTGTAIPTLRKDRDEQTAFLTALARLHTTGTTIDWTPTLTGTDKADLPTYPFQHERYWPAPAAARTGDVRAAGLEATDHPLLGAAVGLADSGGMLFTSTLSLRTHPWLADHRVGGVPLFPGTGFVELAIRAGDEVGCDRIEELTLAAPLVLPEHGTVRLQVSVSEPDGDGRRRIAVYSAEAGAPWTQHATGVLGSGGPRVEPGGESWPPAGAQPVDVDGCYDAFADAGFTYGPLFQGLRAAWRRGDETFAEVELPGGTANGFGIHPALLDAALHAAMLPGEGGAGDAGGLPFSWEGVTLHAAGATSLRVRLAPSGHGGLSIAVTGAGGAPVATVESLVTRPVTATAKPIEQDALFTLDWVPATAAGEQGLGTVAVLGPDPFGLAPALGATAYSGLAAITDPPSTVLVTAQGSGGPVEAAHALTARMLELIQEWLADERFAESRLTVVTRGATSGADPAAAAVWGLVRSAQSENPDRFALVDTDQAEVTPALLAAEPQVVLRDGVVHVARLGRGSAGEVVVWDPDGLVLVTGGGGGLGAVVARHLVERHGVRRLLLVSRSGRAPDLADLGVEVAVEACDVADRGQVEGLLSRHRVTSVVHAAGVLDDGVVSQLTPERLAAVLRPKVDAAWHLHELAGDVDAFVLFSSAAGVFGGAGQANYAAGNAFLDALAVRRRVEGKPAVSLAWGPWEQGMAADSERMARSGMPPLTTEQGLALFDAVAGSATPSVVPVRLDLAAIRKAGEVPPLLRGLIRGPVRRGQVADGGHRLAQRLATASDAERREVLLELVLDQVAAVLGHGGRSDVEPERQFQDLGFDSLTAVELRNRMNAVTGLRLPATLLFDHPTPAALVEYLHGELAPDAAAEINGLLAALDSLEKALAGTTVDPKAHQQIEGRLEVLRARWAGTRNEQEPRAEINLDDASDEEMFALLDEELSQQGD</sequence>
<dbReference type="InterPro" id="IPR013968">
    <property type="entry name" value="PKS_KR"/>
</dbReference>
<dbReference type="GO" id="GO:0004315">
    <property type="term" value="F:3-oxoacyl-[acyl-carrier-protein] synthase activity"/>
    <property type="evidence" value="ECO:0007669"/>
    <property type="project" value="InterPro"/>
</dbReference>
<feature type="region of interest" description="N-terminal hotdog fold" evidence="6">
    <location>
        <begin position="867"/>
        <end position="988"/>
    </location>
</feature>
<feature type="domain" description="PKS/mFAS DH" evidence="9">
    <location>
        <begin position="867"/>
        <end position="1136"/>
    </location>
</feature>
<dbReference type="InterPro" id="IPR036736">
    <property type="entry name" value="ACP-like_sf"/>
</dbReference>
<dbReference type="GO" id="GO:0031177">
    <property type="term" value="F:phosphopantetheine binding"/>
    <property type="evidence" value="ECO:0007669"/>
    <property type="project" value="InterPro"/>
</dbReference>
<dbReference type="InterPro" id="IPR050091">
    <property type="entry name" value="PKS_NRPS_Biosynth_Enz"/>
</dbReference>
<dbReference type="SMART" id="SM00826">
    <property type="entry name" value="PKS_DH"/>
    <property type="match status" value="1"/>
</dbReference>
<dbReference type="InterPro" id="IPR020806">
    <property type="entry name" value="PKS_PP-bd"/>
</dbReference>
<keyword evidence="4" id="KW-0511">Multifunctional enzyme</keyword>
<dbReference type="Gene3D" id="1.10.1200.10">
    <property type="entry name" value="ACP-like"/>
    <property type="match status" value="1"/>
</dbReference>
<evidence type="ECO:0000259" key="9">
    <source>
        <dbReference type="PROSITE" id="PS52019"/>
    </source>
</evidence>
<dbReference type="SUPFAM" id="SSF53901">
    <property type="entry name" value="Thiolase-like"/>
    <property type="match status" value="1"/>
</dbReference>
<dbReference type="InterPro" id="IPR049551">
    <property type="entry name" value="PKS_DH_C"/>
</dbReference>
<reference evidence="10 11" key="1">
    <citation type="submission" date="2020-03" db="EMBL/GenBank/DDBJ databases">
        <title>Whole genome shotgun sequence of Phytohabitans houttuyneae NBRC 108639.</title>
        <authorList>
            <person name="Komaki H."/>
            <person name="Tamura T."/>
        </authorList>
    </citation>
    <scope>NUCLEOTIDE SEQUENCE [LARGE SCALE GENOMIC DNA]</scope>
    <source>
        <strain evidence="10 11">NBRC 108639</strain>
    </source>
</reference>
<dbReference type="PANTHER" id="PTHR43775">
    <property type="entry name" value="FATTY ACID SYNTHASE"/>
    <property type="match status" value="1"/>
</dbReference>
<accession>A0A6V8KU46</accession>
<dbReference type="SMART" id="SM00822">
    <property type="entry name" value="PKS_KR"/>
    <property type="match status" value="1"/>
</dbReference>
<dbReference type="SMART" id="SM00827">
    <property type="entry name" value="PKS_AT"/>
    <property type="match status" value="1"/>
</dbReference>
<dbReference type="SUPFAM" id="SSF52151">
    <property type="entry name" value="FabD/lysophospholipase-like"/>
    <property type="match status" value="1"/>
</dbReference>
<dbReference type="InterPro" id="IPR016035">
    <property type="entry name" value="Acyl_Trfase/lysoPLipase"/>
</dbReference>
<dbReference type="Pfam" id="PF22953">
    <property type="entry name" value="SpnB_Rossmann"/>
    <property type="match status" value="1"/>
</dbReference>
<dbReference type="InterPro" id="IPR014031">
    <property type="entry name" value="Ketoacyl_synth_C"/>
</dbReference>